<feature type="compositionally biased region" description="Pro residues" evidence="4">
    <location>
        <begin position="334"/>
        <end position="343"/>
    </location>
</feature>
<dbReference type="PROSITE" id="PS50043">
    <property type="entry name" value="HTH_LUXR_2"/>
    <property type="match status" value="1"/>
</dbReference>
<dbReference type="PANTHER" id="PTHR44688">
    <property type="entry name" value="DNA-BINDING TRANSCRIPTIONAL ACTIVATOR DEVR_DOSR"/>
    <property type="match status" value="1"/>
</dbReference>
<feature type="region of interest" description="Disordered" evidence="4">
    <location>
        <begin position="324"/>
        <end position="343"/>
    </location>
</feature>
<protein>
    <recommendedName>
        <fullName evidence="5">HTH luxR-type domain-containing protein</fullName>
    </recommendedName>
</protein>
<comment type="caution">
    <text evidence="6">The sequence shown here is derived from an EMBL/GenBank/DDBJ whole genome shotgun (WGS) entry which is preliminary data.</text>
</comment>
<evidence type="ECO:0000256" key="3">
    <source>
        <dbReference type="ARBA" id="ARBA00023163"/>
    </source>
</evidence>
<name>A0ABN2ZDN0_9ACTN</name>
<organism evidence="6 7">
    <name type="scientific">Streptomyces synnematoformans</name>
    <dbReference type="NCBI Taxonomy" id="415721"/>
    <lineage>
        <taxon>Bacteria</taxon>
        <taxon>Bacillati</taxon>
        <taxon>Actinomycetota</taxon>
        <taxon>Actinomycetes</taxon>
        <taxon>Kitasatosporales</taxon>
        <taxon>Streptomycetaceae</taxon>
        <taxon>Streptomyces</taxon>
    </lineage>
</organism>
<dbReference type="CDD" id="cd06170">
    <property type="entry name" value="LuxR_C_like"/>
    <property type="match status" value="1"/>
</dbReference>
<evidence type="ECO:0000259" key="5">
    <source>
        <dbReference type="PROSITE" id="PS50043"/>
    </source>
</evidence>
<dbReference type="PRINTS" id="PR00038">
    <property type="entry name" value="HTHLUXR"/>
</dbReference>
<dbReference type="InterPro" id="IPR016032">
    <property type="entry name" value="Sig_transdc_resp-reg_C-effctor"/>
</dbReference>
<dbReference type="EMBL" id="BAAAPF010000220">
    <property type="protein sequence ID" value="GAA2140441.1"/>
    <property type="molecule type" value="Genomic_DNA"/>
</dbReference>
<evidence type="ECO:0000256" key="1">
    <source>
        <dbReference type="ARBA" id="ARBA00023015"/>
    </source>
</evidence>
<sequence length="343" mass="36069">MRGLRGGRVGRREVLRGAAETALGLADRTEPEDLLPARLVLARIALHCGDLATASQQLRMAERPAGPAAAAVKPRLDWALAGFHAASGRAAMTVRSVLDAEDGAEPDPLLFAEAPAAAATLVRLAGQMNLGAEAGQAAGFARRLAERNPDVTSLTAAAAHADGVLRDDLDGLRRAAELYRLAGRPLAAGGALEDAARHELAAHRKEGAAQLLAAAAELYLDCGAQRDTARVQRKLRRLGAPHPRPLGAHRPRSGWESLTGAELRVVRAIVDGRTNREAAGMLFLSPHTVDSHLRRVFAKLDINSRVELTKQFLAHEAVAPGGATAPRQLAAAGPEPPVSSPIE</sequence>
<proteinExistence type="predicted"/>
<dbReference type="InterPro" id="IPR036388">
    <property type="entry name" value="WH-like_DNA-bd_sf"/>
</dbReference>
<keyword evidence="2" id="KW-0238">DNA-binding</keyword>
<dbReference type="PANTHER" id="PTHR44688:SF16">
    <property type="entry name" value="DNA-BINDING TRANSCRIPTIONAL ACTIVATOR DEVR_DOSR"/>
    <property type="match status" value="1"/>
</dbReference>
<dbReference type="Proteomes" id="UP001500443">
    <property type="component" value="Unassembled WGS sequence"/>
</dbReference>
<evidence type="ECO:0000313" key="6">
    <source>
        <dbReference type="EMBL" id="GAA2140441.1"/>
    </source>
</evidence>
<evidence type="ECO:0000256" key="4">
    <source>
        <dbReference type="SAM" id="MobiDB-lite"/>
    </source>
</evidence>
<gene>
    <name evidence="6" type="ORF">GCM10009802_50630</name>
</gene>
<keyword evidence="3" id="KW-0804">Transcription</keyword>
<dbReference type="SUPFAM" id="SSF46894">
    <property type="entry name" value="C-terminal effector domain of the bipartite response regulators"/>
    <property type="match status" value="1"/>
</dbReference>
<keyword evidence="7" id="KW-1185">Reference proteome</keyword>
<reference evidence="6 7" key="1">
    <citation type="journal article" date="2019" name="Int. J. Syst. Evol. Microbiol.">
        <title>The Global Catalogue of Microorganisms (GCM) 10K type strain sequencing project: providing services to taxonomists for standard genome sequencing and annotation.</title>
        <authorList>
            <consortium name="The Broad Institute Genomics Platform"/>
            <consortium name="The Broad Institute Genome Sequencing Center for Infectious Disease"/>
            <person name="Wu L."/>
            <person name="Ma J."/>
        </authorList>
    </citation>
    <scope>NUCLEOTIDE SEQUENCE [LARGE SCALE GENOMIC DNA]</scope>
    <source>
        <strain evidence="6 7">JCM 15481</strain>
    </source>
</reference>
<dbReference type="Pfam" id="PF00196">
    <property type="entry name" value="GerE"/>
    <property type="match status" value="1"/>
</dbReference>
<dbReference type="Gene3D" id="1.10.10.10">
    <property type="entry name" value="Winged helix-like DNA-binding domain superfamily/Winged helix DNA-binding domain"/>
    <property type="match status" value="1"/>
</dbReference>
<accession>A0ABN2ZDN0</accession>
<evidence type="ECO:0000313" key="7">
    <source>
        <dbReference type="Proteomes" id="UP001500443"/>
    </source>
</evidence>
<keyword evidence="1" id="KW-0805">Transcription regulation</keyword>
<feature type="domain" description="HTH luxR-type" evidence="5">
    <location>
        <begin position="251"/>
        <end position="316"/>
    </location>
</feature>
<evidence type="ECO:0000256" key="2">
    <source>
        <dbReference type="ARBA" id="ARBA00023125"/>
    </source>
</evidence>
<dbReference type="SMART" id="SM00421">
    <property type="entry name" value="HTH_LUXR"/>
    <property type="match status" value="1"/>
</dbReference>
<dbReference type="InterPro" id="IPR000792">
    <property type="entry name" value="Tscrpt_reg_LuxR_C"/>
</dbReference>